<feature type="transmembrane region" description="Helical" evidence="1">
    <location>
        <begin position="12"/>
        <end position="29"/>
    </location>
</feature>
<reference evidence="2 3" key="1">
    <citation type="submission" date="2013-06" db="EMBL/GenBank/DDBJ databases">
        <authorList>
            <person name="Weinstock G."/>
            <person name="Sodergren E."/>
            <person name="Clifton S."/>
            <person name="Fulton L."/>
            <person name="Fulton B."/>
            <person name="Courtney L."/>
            <person name="Fronick C."/>
            <person name="Harrison M."/>
            <person name="Strong C."/>
            <person name="Farmer C."/>
            <person name="Delahaunty K."/>
            <person name="Markovic C."/>
            <person name="Hall O."/>
            <person name="Minx P."/>
            <person name="Tomlinson C."/>
            <person name="Mitreva M."/>
            <person name="Nelson J."/>
            <person name="Hou S."/>
            <person name="Wollam A."/>
            <person name="Pepin K.H."/>
            <person name="Johnson M."/>
            <person name="Bhonagiri V."/>
            <person name="Nash W.E."/>
            <person name="Warren W."/>
            <person name="Chinwalla A."/>
            <person name="Mardis E.R."/>
            <person name="Wilson R.K."/>
        </authorList>
    </citation>
    <scope>NUCLEOTIDE SEQUENCE [LARGE SCALE GENOMIC DNA]</scope>
    <source>
        <strain evidence="2 3">ATCC 51271</strain>
    </source>
</reference>
<keyword evidence="1" id="KW-1133">Transmembrane helix</keyword>
<evidence type="ECO:0000313" key="2">
    <source>
        <dbReference type="EMBL" id="ESL03151.1"/>
    </source>
</evidence>
<feature type="transmembrane region" description="Helical" evidence="1">
    <location>
        <begin position="70"/>
        <end position="87"/>
    </location>
</feature>
<keyword evidence="1" id="KW-0812">Transmembrane</keyword>
<evidence type="ECO:0000313" key="3">
    <source>
        <dbReference type="Proteomes" id="UP000018227"/>
    </source>
</evidence>
<keyword evidence="3" id="KW-1185">Reference proteome</keyword>
<dbReference type="RefSeq" id="WP_023354893.1">
    <property type="nucleotide sequence ID" value="NZ_KI535368.1"/>
</dbReference>
<organism evidence="2 3">
    <name type="scientific">Catonella morbi ATCC 51271</name>
    <dbReference type="NCBI Taxonomy" id="592026"/>
    <lineage>
        <taxon>Bacteria</taxon>
        <taxon>Bacillati</taxon>
        <taxon>Bacillota</taxon>
        <taxon>Clostridia</taxon>
        <taxon>Lachnospirales</taxon>
        <taxon>Lachnospiraceae</taxon>
        <taxon>Catonella</taxon>
    </lineage>
</organism>
<comment type="caution">
    <text evidence="2">The sequence shown here is derived from an EMBL/GenBank/DDBJ whole genome shotgun (WGS) entry which is preliminary data.</text>
</comment>
<feature type="transmembrane region" description="Helical" evidence="1">
    <location>
        <begin position="44"/>
        <end position="63"/>
    </location>
</feature>
<sequence length="139" mass="16099">MKEIILKRIKHLSIQLIIFGITYLISIRLKDIYFFGWLTHNKFAYIWVAIILFTMFGGTLYSYAITIGNVIGILIGQFLGEYLLNAAKAKITPEMDAAERGYLSNSYYHVFIWLSFIIVVVLLVFINKLISKRIGRLKE</sequence>
<gene>
    <name evidence="2" type="ORF">GCWU0000282_002025</name>
</gene>
<feature type="transmembrane region" description="Helical" evidence="1">
    <location>
        <begin position="107"/>
        <end position="130"/>
    </location>
</feature>
<dbReference type="AlphaFoldDB" id="V2Y649"/>
<keyword evidence="1" id="KW-0472">Membrane</keyword>
<dbReference type="EMBL" id="ACIL03000013">
    <property type="protein sequence ID" value="ESL03151.1"/>
    <property type="molecule type" value="Genomic_DNA"/>
</dbReference>
<protein>
    <submittedName>
        <fullName evidence="2">Uncharacterized protein</fullName>
    </submittedName>
</protein>
<dbReference type="HOGENOM" id="CLU_1841515_0_0_9"/>
<dbReference type="Proteomes" id="UP000018227">
    <property type="component" value="Unassembled WGS sequence"/>
</dbReference>
<accession>V2Y649</accession>
<proteinExistence type="predicted"/>
<name>V2Y649_9FIRM</name>
<evidence type="ECO:0000256" key="1">
    <source>
        <dbReference type="SAM" id="Phobius"/>
    </source>
</evidence>